<evidence type="ECO:0000313" key="4">
    <source>
        <dbReference type="Proteomes" id="UP000244855"/>
    </source>
</evidence>
<keyword evidence="4" id="KW-1185">Reference proteome</keyword>
<sequence length="339" mass="38177">METYWHKFPPELQWEVLAVTVRARGIRRAVRLRLVSRDFDSAVVHALFDSDLILEAFAAAPDDDDVLSGRLACPSSGTTRSVLLDRYVNFSVISRRGPPPTVQLRACSPCALCELDRRSHCFDVRLHTLPEVTYSDYLKDGQEFRSLQNGTVRVRIEGKGKNGMIWFSDAKVIDANVLTHNGLVHVLDAVIVPLEAMNSGASATPLSTRPRHLRRGRRRERGRAQQRVWLQVNYDLSHQAIPQGAGDGSATVNYLHQFYTTARRTQTPSPIEACQFFAKIHMRSIILWARWREQGEDGSLAEGPNLVPAVEFPVSFLDSVVIEIGFHFLHFSCSERTAD</sequence>
<dbReference type="STRING" id="97972.A0A2V1D2A2"/>
<dbReference type="InterPro" id="IPR000782">
    <property type="entry name" value="FAS1_domain"/>
</dbReference>
<protein>
    <recommendedName>
        <fullName evidence="2">FAS1 domain-containing protein</fullName>
    </recommendedName>
</protein>
<feature type="compositionally biased region" description="Basic residues" evidence="1">
    <location>
        <begin position="209"/>
        <end position="220"/>
    </location>
</feature>
<name>A0A2V1D2A2_9PLEO</name>
<feature type="region of interest" description="Disordered" evidence="1">
    <location>
        <begin position="201"/>
        <end position="220"/>
    </location>
</feature>
<dbReference type="EMBL" id="KZ805717">
    <property type="protein sequence ID" value="PVH92131.1"/>
    <property type="molecule type" value="Genomic_DNA"/>
</dbReference>
<accession>A0A2V1D2A2</accession>
<gene>
    <name evidence="3" type="ORF">DM02DRAFT_733863</name>
</gene>
<dbReference type="OrthoDB" id="286301at2759"/>
<dbReference type="Pfam" id="PF02469">
    <property type="entry name" value="Fasciclin"/>
    <property type="match status" value="1"/>
</dbReference>
<dbReference type="AlphaFoldDB" id="A0A2V1D2A2"/>
<dbReference type="InterPro" id="IPR036378">
    <property type="entry name" value="FAS1_dom_sf"/>
</dbReference>
<feature type="domain" description="FAS1" evidence="2">
    <location>
        <begin position="124"/>
        <end position="191"/>
    </location>
</feature>
<proteinExistence type="predicted"/>
<evidence type="ECO:0000259" key="2">
    <source>
        <dbReference type="PROSITE" id="PS50213"/>
    </source>
</evidence>
<evidence type="ECO:0000256" key="1">
    <source>
        <dbReference type="SAM" id="MobiDB-lite"/>
    </source>
</evidence>
<dbReference type="SUPFAM" id="SSF82153">
    <property type="entry name" value="FAS1 domain"/>
    <property type="match status" value="1"/>
</dbReference>
<dbReference type="Gene3D" id="2.30.180.10">
    <property type="entry name" value="FAS1 domain"/>
    <property type="match status" value="1"/>
</dbReference>
<evidence type="ECO:0000313" key="3">
    <source>
        <dbReference type="EMBL" id="PVH92131.1"/>
    </source>
</evidence>
<organism evidence="3 4">
    <name type="scientific">Periconia macrospinosa</name>
    <dbReference type="NCBI Taxonomy" id="97972"/>
    <lineage>
        <taxon>Eukaryota</taxon>
        <taxon>Fungi</taxon>
        <taxon>Dikarya</taxon>
        <taxon>Ascomycota</taxon>
        <taxon>Pezizomycotina</taxon>
        <taxon>Dothideomycetes</taxon>
        <taxon>Pleosporomycetidae</taxon>
        <taxon>Pleosporales</taxon>
        <taxon>Massarineae</taxon>
        <taxon>Periconiaceae</taxon>
        <taxon>Periconia</taxon>
    </lineage>
</organism>
<dbReference type="Proteomes" id="UP000244855">
    <property type="component" value="Unassembled WGS sequence"/>
</dbReference>
<reference evidence="3 4" key="1">
    <citation type="journal article" date="2018" name="Sci. Rep.">
        <title>Comparative genomics provides insights into the lifestyle and reveals functional heterogeneity of dark septate endophytic fungi.</title>
        <authorList>
            <person name="Knapp D.G."/>
            <person name="Nemeth J.B."/>
            <person name="Barry K."/>
            <person name="Hainaut M."/>
            <person name="Henrissat B."/>
            <person name="Johnson J."/>
            <person name="Kuo A."/>
            <person name="Lim J.H.P."/>
            <person name="Lipzen A."/>
            <person name="Nolan M."/>
            <person name="Ohm R.A."/>
            <person name="Tamas L."/>
            <person name="Grigoriev I.V."/>
            <person name="Spatafora J.W."/>
            <person name="Nagy L.G."/>
            <person name="Kovacs G.M."/>
        </authorList>
    </citation>
    <scope>NUCLEOTIDE SEQUENCE [LARGE SCALE GENOMIC DNA]</scope>
    <source>
        <strain evidence="3 4">DSE2036</strain>
    </source>
</reference>
<dbReference type="PROSITE" id="PS50213">
    <property type="entry name" value="FAS1"/>
    <property type="match status" value="1"/>
</dbReference>